<dbReference type="AlphaFoldDB" id="A0A134CLS7"/>
<feature type="transmembrane region" description="Helical" evidence="5">
    <location>
        <begin position="302"/>
        <end position="324"/>
    </location>
</feature>
<feature type="transmembrane region" description="Helical" evidence="5">
    <location>
        <begin position="127"/>
        <end position="144"/>
    </location>
</feature>
<feature type="transmembrane region" description="Helical" evidence="5">
    <location>
        <begin position="186"/>
        <end position="206"/>
    </location>
</feature>
<dbReference type="STRING" id="1588748.HMPREF3182_00084"/>
<feature type="transmembrane region" description="Helical" evidence="5">
    <location>
        <begin position="249"/>
        <end position="266"/>
    </location>
</feature>
<dbReference type="GO" id="GO:0046583">
    <property type="term" value="F:monoatomic cation efflux transmembrane transporter activity"/>
    <property type="evidence" value="ECO:0007669"/>
    <property type="project" value="TreeGrafter"/>
</dbReference>
<dbReference type="GO" id="GO:0005886">
    <property type="term" value="C:plasma membrane"/>
    <property type="evidence" value="ECO:0007669"/>
    <property type="project" value="TreeGrafter"/>
</dbReference>
<dbReference type="InterPro" id="IPR052951">
    <property type="entry name" value="Tellurite_res_ion_channel"/>
</dbReference>
<protein>
    <submittedName>
        <fullName evidence="6">C4-dicarboxylate transporter/malic acid transport protein</fullName>
    </submittedName>
</protein>
<dbReference type="Gene3D" id="1.50.10.150">
    <property type="entry name" value="Voltage-dependent anion channel"/>
    <property type="match status" value="1"/>
</dbReference>
<reference evidence="7" key="1">
    <citation type="submission" date="2016-01" db="EMBL/GenBank/DDBJ databases">
        <authorList>
            <person name="Mitreva M."/>
            <person name="Pepin K.H."/>
            <person name="Mihindukulasuriya K.A."/>
            <person name="Fulton R."/>
            <person name="Fronick C."/>
            <person name="O'Laughlin M."/>
            <person name="Miner T."/>
            <person name="Herter B."/>
            <person name="Rosa B.A."/>
            <person name="Cordes M."/>
            <person name="Tomlinson C."/>
            <person name="Wollam A."/>
            <person name="Palsikar V.B."/>
            <person name="Mardis E.R."/>
            <person name="Wilson R.K."/>
        </authorList>
    </citation>
    <scope>NUCLEOTIDE SEQUENCE [LARGE SCALE GENOMIC DNA]</scope>
    <source>
        <strain evidence="7">KA00182</strain>
    </source>
</reference>
<evidence type="ECO:0000256" key="3">
    <source>
        <dbReference type="ARBA" id="ARBA00022989"/>
    </source>
</evidence>
<feature type="transmembrane region" description="Helical" evidence="5">
    <location>
        <begin position="54"/>
        <end position="80"/>
    </location>
</feature>
<evidence type="ECO:0000313" key="6">
    <source>
        <dbReference type="EMBL" id="KXB93166.1"/>
    </source>
</evidence>
<feature type="transmembrane region" description="Helical" evidence="5">
    <location>
        <begin position="278"/>
        <end position="296"/>
    </location>
</feature>
<sequence>MGESLTKHIEVIQRGERERIRRIGFVHFMSISTFAASMGYCGLCFGWRMAHDLWGVPSIIGEGFGMFALLLYVLIFVRYFQKWRIDAAAVLAEWNSPTKVNFFGTFNVSTVLLAAVLAPYQHTLASFFWYAGMILIMVFSWILLKHWLYDDQVVESVTPAWLLAVLGPITIPVAGNMLQNPGFHDISVFCVAIGLVTGIPVIALLFTHSIFSKHVPDAVQPSLMILMAPFGMGYITYTSTFHADIFTELFINAGIFMFWPVVLKIVHVMRRSTFCMGWWACSFPTMAFANGVLHYSMDYPVFWTRALGLGLLLFGTTLILYLSIKTLYAAYKKTLWRLY</sequence>
<comment type="caution">
    <text evidence="6">The sequence shown here is derived from an EMBL/GenBank/DDBJ whole genome shotgun (WGS) entry which is preliminary data.</text>
</comment>
<gene>
    <name evidence="6" type="ORF">HMPREF3182_00084</name>
</gene>
<evidence type="ECO:0000313" key="7">
    <source>
        <dbReference type="Proteomes" id="UP000070160"/>
    </source>
</evidence>
<dbReference type="InterPro" id="IPR038665">
    <property type="entry name" value="Voltage-dep_anion_channel_sf"/>
</dbReference>
<dbReference type="PANTHER" id="PTHR37955:SF1">
    <property type="entry name" value="DEP DOMAIN-CONTAINING PROTEIN"/>
    <property type="match status" value="1"/>
</dbReference>
<keyword evidence="3 5" id="KW-1133">Transmembrane helix</keyword>
<dbReference type="Proteomes" id="UP000070160">
    <property type="component" value="Unassembled WGS sequence"/>
</dbReference>
<accession>A0A134CLS7</accession>
<comment type="subcellular location">
    <subcellularLocation>
        <location evidence="1">Membrane</location>
        <topology evidence="1">Multi-pass membrane protein</topology>
    </subcellularLocation>
</comment>
<evidence type="ECO:0000256" key="2">
    <source>
        <dbReference type="ARBA" id="ARBA00022692"/>
    </source>
</evidence>
<proteinExistence type="predicted"/>
<evidence type="ECO:0000256" key="4">
    <source>
        <dbReference type="ARBA" id="ARBA00023136"/>
    </source>
</evidence>
<feature type="transmembrane region" description="Helical" evidence="5">
    <location>
        <begin position="218"/>
        <end position="237"/>
    </location>
</feature>
<dbReference type="EMBL" id="LSDT01000002">
    <property type="protein sequence ID" value="KXB93166.1"/>
    <property type="molecule type" value="Genomic_DNA"/>
</dbReference>
<feature type="transmembrane region" description="Helical" evidence="5">
    <location>
        <begin position="100"/>
        <end position="121"/>
    </location>
</feature>
<evidence type="ECO:0000256" key="1">
    <source>
        <dbReference type="ARBA" id="ARBA00004141"/>
    </source>
</evidence>
<name>A0A134CLS7_9FIRM</name>
<dbReference type="PATRIC" id="fig|1588748.3.peg.81"/>
<keyword evidence="2 5" id="KW-0812">Transmembrane</keyword>
<evidence type="ECO:0000256" key="5">
    <source>
        <dbReference type="SAM" id="Phobius"/>
    </source>
</evidence>
<feature type="transmembrane region" description="Helical" evidence="5">
    <location>
        <begin position="23"/>
        <end position="48"/>
    </location>
</feature>
<feature type="transmembrane region" description="Helical" evidence="5">
    <location>
        <begin position="156"/>
        <end position="174"/>
    </location>
</feature>
<keyword evidence="7" id="KW-1185">Reference proteome</keyword>
<dbReference type="PANTHER" id="PTHR37955">
    <property type="entry name" value="TELLURITE RESISTANCE PROTEIN TEHA"/>
    <property type="match status" value="1"/>
</dbReference>
<organism evidence="6 7">
    <name type="scientific">Megasphaera hutchinsoni</name>
    <dbReference type="NCBI Taxonomy" id="1588748"/>
    <lineage>
        <taxon>Bacteria</taxon>
        <taxon>Bacillati</taxon>
        <taxon>Bacillota</taxon>
        <taxon>Negativicutes</taxon>
        <taxon>Veillonellales</taxon>
        <taxon>Veillonellaceae</taxon>
        <taxon>Megasphaera</taxon>
    </lineage>
</organism>
<dbReference type="Pfam" id="PF03595">
    <property type="entry name" value="SLAC1"/>
    <property type="match status" value="1"/>
</dbReference>
<keyword evidence="4 5" id="KW-0472">Membrane</keyword>
<dbReference type="InterPro" id="IPR004695">
    <property type="entry name" value="SLAC1/Mae1/Ssu1/TehA"/>
</dbReference>